<dbReference type="SMART" id="SM00382">
    <property type="entry name" value="AAA"/>
    <property type="match status" value="1"/>
</dbReference>
<evidence type="ECO:0000256" key="3">
    <source>
        <dbReference type="ARBA" id="ARBA00022840"/>
    </source>
</evidence>
<dbReference type="PROSITE" id="PS00211">
    <property type="entry name" value="ABC_TRANSPORTER_1"/>
    <property type="match status" value="1"/>
</dbReference>
<dbReference type="SUPFAM" id="SSF52540">
    <property type="entry name" value="P-loop containing nucleoside triphosphate hydrolases"/>
    <property type="match status" value="1"/>
</dbReference>
<dbReference type="InterPro" id="IPR027417">
    <property type="entry name" value="P-loop_NTPase"/>
</dbReference>
<dbReference type="GO" id="GO:0005524">
    <property type="term" value="F:ATP binding"/>
    <property type="evidence" value="ECO:0007669"/>
    <property type="project" value="UniProtKB-KW"/>
</dbReference>
<dbReference type="GO" id="GO:0005886">
    <property type="term" value="C:plasma membrane"/>
    <property type="evidence" value="ECO:0007669"/>
    <property type="project" value="TreeGrafter"/>
</dbReference>
<keyword evidence="1" id="KW-0813">Transport</keyword>
<dbReference type="InterPro" id="IPR003439">
    <property type="entry name" value="ABC_transporter-like_ATP-bd"/>
</dbReference>
<dbReference type="InterPro" id="IPR015854">
    <property type="entry name" value="ABC_transpr_LolD-like"/>
</dbReference>
<keyword evidence="5" id="KW-1185">Reference proteome</keyword>
<keyword evidence="2" id="KW-0547">Nucleotide-binding</keyword>
<dbReference type="GO" id="GO:0016887">
    <property type="term" value="F:ATP hydrolysis activity"/>
    <property type="evidence" value="ECO:0007669"/>
    <property type="project" value="InterPro"/>
</dbReference>
<accession>A0A3T0E8Y9</accession>
<proteinExistence type="predicted"/>
<evidence type="ECO:0000313" key="5">
    <source>
        <dbReference type="Proteomes" id="UP000286954"/>
    </source>
</evidence>
<dbReference type="InterPro" id="IPR017911">
    <property type="entry name" value="MacB-like_ATP-bd"/>
</dbReference>
<dbReference type="InterPro" id="IPR017871">
    <property type="entry name" value="ABC_transporter-like_CS"/>
</dbReference>
<dbReference type="Proteomes" id="UP000286954">
    <property type="component" value="Chromosome"/>
</dbReference>
<organism evidence="4 5">
    <name type="scientific">Glycocaulis alkaliphilus</name>
    <dbReference type="NCBI Taxonomy" id="1434191"/>
    <lineage>
        <taxon>Bacteria</taxon>
        <taxon>Pseudomonadati</taxon>
        <taxon>Pseudomonadota</taxon>
        <taxon>Alphaproteobacteria</taxon>
        <taxon>Maricaulales</taxon>
        <taxon>Maricaulaceae</taxon>
        <taxon>Glycocaulis</taxon>
    </lineage>
</organism>
<evidence type="ECO:0000256" key="1">
    <source>
        <dbReference type="ARBA" id="ARBA00022448"/>
    </source>
</evidence>
<dbReference type="Pfam" id="PF00005">
    <property type="entry name" value="ABC_tran"/>
    <property type="match status" value="1"/>
</dbReference>
<dbReference type="GO" id="GO:0022857">
    <property type="term" value="F:transmembrane transporter activity"/>
    <property type="evidence" value="ECO:0007669"/>
    <property type="project" value="TreeGrafter"/>
</dbReference>
<gene>
    <name evidence="4" type="ORF">X907_1008</name>
</gene>
<dbReference type="EMBL" id="CP018911">
    <property type="protein sequence ID" value="AZU03548.1"/>
    <property type="molecule type" value="Genomic_DNA"/>
</dbReference>
<sequence>MRAHADAGAAILNGRGLMRRYRAADGDVLALDSVDIALRAGELLALVGHSGSGKTTLLSIMGLLDRPDGGTLEMFGRDVSRWGWGRLAKLRRGRIGFLFQDAGLIERMPVIENVMLPMRYARVPGARRSQNARNALERVGLGDKVNRLVGTLSGGERQRVGLARALAMQPRFLVCDEPSASLDKVTTGLVAELLREQAQAGAAVVLATHDPLLLPIAGRVLHMERGRFVAGGS</sequence>
<dbReference type="RefSeq" id="WP_127565914.1">
    <property type="nucleotide sequence ID" value="NZ_BMFB01000002.1"/>
</dbReference>
<dbReference type="AlphaFoldDB" id="A0A3T0E8Y9"/>
<protein>
    <submittedName>
        <fullName evidence="4">ABC-type transport systems ATPase component</fullName>
    </submittedName>
</protein>
<dbReference type="CDD" id="cd03255">
    <property type="entry name" value="ABC_MJ0796_LolCDE_FtsE"/>
    <property type="match status" value="1"/>
</dbReference>
<dbReference type="KEGG" id="gak:X907_1008"/>
<dbReference type="OrthoDB" id="7627620at2"/>
<dbReference type="PROSITE" id="PS50893">
    <property type="entry name" value="ABC_TRANSPORTER_2"/>
    <property type="match status" value="1"/>
</dbReference>
<reference evidence="4 5" key="1">
    <citation type="submission" date="2016-12" db="EMBL/GenBank/DDBJ databases">
        <title>The genome of dimorphic prosthecate Glycocaulis alkaliphilus 6b-8t, isolated from crude oil dictates its adaptability in petroleum environments.</title>
        <authorList>
            <person name="Wu X.-L."/>
            <person name="Geng S."/>
        </authorList>
    </citation>
    <scope>NUCLEOTIDE SEQUENCE [LARGE SCALE GENOMIC DNA]</scope>
    <source>
        <strain evidence="4 5">6B-8</strain>
    </source>
</reference>
<keyword evidence="3" id="KW-0067">ATP-binding</keyword>
<dbReference type="PANTHER" id="PTHR24220:SF659">
    <property type="entry name" value="TRANSPORTER, PUTATIVE-RELATED"/>
    <property type="match status" value="1"/>
</dbReference>
<dbReference type="Gene3D" id="3.40.50.300">
    <property type="entry name" value="P-loop containing nucleotide triphosphate hydrolases"/>
    <property type="match status" value="1"/>
</dbReference>
<evidence type="ECO:0000313" key="4">
    <source>
        <dbReference type="EMBL" id="AZU03548.1"/>
    </source>
</evidence>
<name>A0A3T0E8Y9_9PROT</name>
<dbReference type="PANTHER" id="PTHR24220">
    <property type="entry name" value="IMPORT ATP-BINDING PROTEIN"/>
    <property type="match status" value="1"/>
</dbReference>
<dbReference type="InterPro" id="IPR003593">
    <property type="entry name" value="AAA+_ATPase"/>
</dbReference>
<evidence type="ECO:0000256" key="2">
    <source>
        <dbReference type="ARBA" id="ARBA00022741"/>
    </source>
</evidence>